<keyword evidence="2" id="KW-0813">Transport</keyword>
<evidence type="ECO:0000256" key="3">
    <source>
        <dbReference type="ARBA" id="ARBA00022729"/>
    </source>
</evidence>
<reference evidence="7" key="1">
    <citation type="submission" date="2019-09" db="EMBL/GenBank/DDBJ databases">
        <authorList>
            <person name="Teo W.F.A."/>
            <person name="Duangmal K."/>
        </authorList>
    </citation>
    <scope>NUCLEOTIDE SEQUENCE [LARGE SCALE GENOMIC DNA]</scope>
    <source>
        <strain evidence="7">K81G1</strain>
    </source>
</reference>
<dbReference type="InterPro" id="IPR000709">
    <property type="entry name" value="Leu_Ile_Val-bd"/>
</dbReference>
<evidence type="ECO:0000313" key="8">
    <source>
        <dbReference type="Proteomes" id="UP000319769"/>
    </source>
</evidence>
<organism evidence="7 8">
    <name type="scientific">Amycolatopsis acidicola</name>
    <dbReference type="NCBI Taxonomy" id="2596893"/>
    <lineage>
        <taxon>Bacteria</taxon>
        <taxon>Bacillati</taxon>
        <taxon>Actinomycetota</taxon>
        <taxon>Actinomycetes</taxon>
        <taxon>Pseudonocardiales</taxon>
        <taxon>Pseudonocardiaceae</taxon>
        <taxon>Amycolatopsis</taxon>
    </lineage>
</organism>
<comment type="similarity">
    <text evidence="1">Belongs to the leucine-binding protein family.</text>
</comment>
<feature type="domain" description="Leucine-binding protein" evidence="6">
    <location>
        <begin position="38"/>
        <end position="358"/>
    </location>
</feature>
<dbReference type="Gene3D" id="3.40.50.2300">
    <property type="match status" value="2"/>
</dbReference>
<dbReference type="Proteomes" id="UP000319769">
    <property type="component" value="Unassembled WGS sequence"/>
</dbReference>
<dbReference type="InterPro" id="IPR028082">
    <property type="entry name" value="Peripla_BP_I"/>
</dbReference>
<dbReference type="AlphaFoldDB" id="A0A5N0VFZ8"/>
<name>A0A5N0VFZ8_9PSEU</name>
<evidence type="ECO:0000256" key="5">
    <source>
        <dbReference type="SAM" id="SignalP"/>
    </source>
</evidence>
<protein>
    <submittedName>
        <fullName evidence="7">ABC transporter substrate-binding protein</fullName>
    </submittedName>
</protein>
<evidence type="ECO:0000313" key="7">
    <source>
        <dbReference type="EMBL" id="KAA9164364.1"/>
    </source>
</evidence>
<comment type="caution">
    <text evidence="7">The sequence shown here is derived from an EMBL/GenBank/DDBJ whole genome shotgun (WGS) entry which is preliminary data.</text>
</comment>
<feature type="chain" id="PRO_5039151285" evidence="5">
    <location>
        <begin position="21"/>
        <end position="398"/>
    </location>
</feature>
<dbReference type="OrthoDB" id="7337537at2"/>
<dbReference type="Pfam" id="PF13458">
    <property type="entry name" value="Peripla_BP_6"/>
    <property type="match status" value="1"/>
</dbReference>
<dbReference type="InterPro" id="IPR051010">
    <property type="entry name" value="BCAA_transport"/>
</dbReference>
<evidence type="ECO:0000256" key="4">
    <source>
        <dbReference type="ARBA" id="ARBA00022970"/>
    </source>
</evidence>
<feature type="signal peptide" evidence="5">
    <location>
        <begin position="1"/>
        <end position="20"/>
    </location>
</feature>
<dbReference type="SUPFAM" id="SSF53822">
    <property type="entry name" value="Periplasmic binding protein-like I"/>
    <property type="match status" value="1"/>
</dbReference>
<proteinExistence type="inferred from homology"/>
<accession>A0A5N0VFZ8</accession>
<keyword evidence="4" id="KW-0029">Amino-acid transport</keyword>
<dbReference type="PANTHER" id="PTHR30483">
    <property type="entry name" value="LEUCINE-SPECIFIC-BINDING PROTEIN"/>
    <property type="match status" value="1"/>
</dbReference>
<evidence type="ECO:0000256" key="1">
    <source>
        <dbReference type="ARBA" id="ARBA00010062"/>
    </source>
</evidence>
<dbReference type="GO" id="GO:0006865">
    <property type="term" value="P:amino acid transport"/>
    <property type="evidence" value="ECO:0007669"/>
    <property type="project" value="UniProtKB-KW"/>
</dbReference>
<keyword evidence="8" id="KW-1185">Reference proteome</keyword>
<evidence type="ECO:0000256" key="2">
    <source>
        <dbReference type="ARBA" id="ARBA00022448"/>
    </source>
</evidence>
<evidence type="ECO:0000259" key="6">
    <source>
        <dbReference type="Pfam" id="PF13458"/>
    </source>
</evidence>
<dbReference type="EMBL" id="VMNW02000007">
    <property type="protein sequence ID" value="KAA9164364.1"/>
    <property type="molecule type" value="Genomic_DNA"/>
</dbReference>
<dbReference type="PRINTS" id="PR00337">
    <property type="entry name" value="LEUILEVALBP"/>
</dbReference>
<dbReference type="RefSeq" id="WP_144747014.1">
    <property type="nucleotide sequence ID" value="NZ_VMNW02000007.1"/>
</dbReference>
<keyword evidence="3 5" id="KW-0732">Signal</keyword>
<dbReference type="InterPro" id="IPR028081">
    <property type="entry name" value="Leu-bd"/>
</dbReference>
<dbReference type="PROSITE" id="PS51257">
    <property type="entry name" value="PROKAR_LIPOPROTEIN"/>
    <property type="match status" value="1"/>
</dbReference>
<sequence>MKRKIRWGLLPLATVVSVAAAGCAGGGDAATGGDGNTYQVLLLAPLSGPLASYGKAVQVGGEAAADVINAHGGIGGRQVHVSVKDDKGDSTEVASLTQAAMADTAVPNLVVAGLTSDEAVTALTVTQPAGVLASGPPVSTSLADFKLYMSPTPRAADGADATLAKLASQGHKKVGLVVTDDEAGQAIATYYQSIGAAHGVSIVGVEKVAADSADATAQLERLRADGPDVVVASMFGPSAGVVVRSHTKLGWNVPLYGDVTFAANNIVKQVGQAEAGSLTVIAPAYLVKGSPVGDSPAMQAAVAAMDARNGGPLAEPMQAYVHTYMGLILVKYAVEKAGTTDGQRVYDARTQLKATDMPLYAGSQSVFEDGSNWPAFKPDDFIALRTSGSDNGFIVSQP</sequence>
<gene>
    <name evidence="7" type="ORF">FPZ12_007145</name>
</gene>
<dbReference type="PANTHER" id="PTHR30483:SF6">
    <property type="entry name" value="PERIPLASMIC BINDING PROTEIN OF ABC TRANSPORTER FOR NATURAL AMINO ACIDS"/>
    <property type="match status" value="1"/>
</dbReference>